<comment type="caution">
    <text evidence="2">The sequence shown here is derived from an EMBL/GenBank/DDBJ whole genome shotgun (WGS) entry which is preliminary data.</text>
</comment>
<dbReference type="RefSeq" id="XP_005644384.1">
    <property type="nucleotide sequence ID" value="XM_005644327.1"/>
</dbReference>
<evidence type="ECO:0000313" key="2">
    <source>
        <dbReference type="EMBL" id="EIE19840.1"/>
    </source>
</evidence>
<dbReference type="GeneID" id="17037813"/>
<keyword evidence="3" id="KW-1185">Reference proteome</keyword>
<dbReference type="Proteomes" id="UP000007264">
    <property type="component" value="Unassembled WGS sequence"/>
</dbReference>
<accession>I0YN71</accession>
<reference evidence="2 3" key="1">
    <citation type="journal article" date="2012" name="Genome Biol.">
        <title>The genome of the polar eukaryotic microalga coccomyxa subellipsoidea reveals traits of cold adaptation.</title>
        <authorList>
            <person name="Blanc G."/>
            <person name="Agarkova I."/>
            <person name="Grimwood J."/>
            <person name="Kuo A."/>
            <person name="Brueggeman A."/>
            <person name="Dunigan D."/>
            <person name="Gurnon J."/>
            <person name="Ladunga I."/>
            <person name="Lindquist E."/>
            <person name="Lucas S."/>
            <person name="Pangilinan J."/>
            <person name="Proschold T."/>
            <person name="Salamov A."/>
            <person name="Schmutz J."/>
            <person name="Weeks D."/>
            <person name="Yamada T."/>
            <person name="Claverie J.M."/>
            <person name="Grigoriev I."/>
            <person name="Van Etten J."/>
            <person name="Lomsadze A."/>
            <person name="Borodovsky M."/>
        </authorList>
    </citation>
    <scope>NUCLEOTIDE SEQUENCE [LARGE SCALE GENOMIC DNA]</scope>
    <source>
        <strain evidence="2 3">C-169</strain>
    </source>
</reference>
<dbReference type="EMBL" id="AGSI01000017">
    <property type="protein sequence ID" value="EIE19840.1"/>
    <property type="molecule type" value="Genomic_DNA"/>
</dbReference>
<evidence type="ECO:0000256" key="1">
    <source>
        <dbReference type="SAM" id="MobiDB-lite"/>
    </source>
</evidence>
<organism evidence="2 3">
    <name type="scientific">Coccomyxa subellipsoidea (strain C-169)</name>
    <name type="common">Green microalga</name>
    <dbReference type="NCBI Taxonomy" id="574566"/>
    <lineage>
        <taxon>Eukaryota</taxon>
        <taxon>Viridiplantae</taxon>
        <taxon>Chlorophyta</taxon>
        <taxon>core chlorophytes</taxon>
        <taxon>Trebouxiophyceae</taxon>
        <taxon>Trebouxiophyceae incertae sedis</taxon>
        <taxon>Coccomyxaceae</taxon>
        <taxon>Coccomyxa</taxon>
        <taxon>Coccomyxa subellipsoidea</taxon>
    </lineage>
</organism>
<proteinExistence type="predicted"/>
<dbReference type="KEGG" id="csl:COCSUDRAFT_58077"/>
<gene>
    <name evidence="2" type="ORF">COCSUDRAFT_58077</name>
</gene>
<dbReference type="AlphaFoldDB" id="I0YN71"/>
<feature type="region of interest" description="Disordered" evidence="1">
    <location>
        <begin position="1"/>
        <end position="31"/>
    </location>
</feature>
<sequence>MAERFWRDDELGYKQPSSPVNMADAERKAAREAKSVAAAAASAAAAERQHTSPMVEVHLHRQQSMASLIEEADITLLCPTGLTFGQMSQLLSQRHVSLRGRQVFYRVRDPSQQSVAASTVLESETVGSLAARQPNCRQDLHVEFVATTAGGLLS</sequence>
<protein>
    <submittedName>
        <fullName evidence="2">Uncharacterized protein</fullName>
    </submittedName>
</protein>
<evidence type="ECO:0000313" key="3">
    <source>
        <dbReference type="Proteomes" id="UP000007264"/>
    </source>
</evidence>
<feature type="compositionally biased region" description="Basic and acidic residues" evidence="1">
    <location>
        <begin position="1"/>
        <end position="12"/>
    </location>
</feature>
<name>I0YN71_COCSC</name>